<evidence type="ECO:0000313" key="2">
    <source>
        <dbReference type="Proteomes" id="UP000184550"/>
    </source>
</evidence>
<proteinExistence type="predicted"/>
<gene>
    <name evidence="1" type="ORF">PL8927_690163</name>
</gene>
<sequence>MKEINRLMSLCDELEGKLKETRSHSEKLMEVAAREVLAV</sequence>
<protein>
    <submittedName>
        <fullName evidence="1">Uncharacterized protein</fullName>
    </submittedName>
</protein>
<comment type="caution">
    <text evidence="1">The sequence shown here is derived from an EMBL/GenBank/DDBJ whole genome shotgun (WGS) entry which is preliminary data.</text>
</comment>
<dbReference type="EMBL" id="CZCU02000145">
    <property type="protein sequence ID" value="VXD20437.1"/>
    <property type="molecule type" value="Genomic_DNA"/>
</dbReference>
<organism evidence="1 2">
    <name type="scientific">Planktothrix serta PCC 8927</name>
    <dbReference type="NCBI Taxonomy" id="671068"/>
    <lineage>
        <taxon>Bacteria</taxon>
        <taxon>Bacillati</taxon>
        <taxon>Cyanobacteriota</taxon>
        <taxon>Cyanophyceae</taxon>
        <taxon>Oscillatoriophycideae</taxon>
        <taxon>Oscillatoriales</taxon>
        <taxon>Microcoleaceae</taxon>
        <taxon>Planktothrix</taxon>
    </lineage>
</organism>
<dbReference type="Proteomes" id="UP000184550">
    <property type="component" value="Unassembled WGS sequence"/>
</dbReference>
<name>A0A7Z9E137_9CYAN</name>
<keyword evidence="2" id="KW-1185">Reference proteome</keyword>
<accession>A0A7Z9E137</accession>
<dbReference type="AlphaFoldDB" id="A0A7Z9E137"/>
<evidence type="ECO:0000313" key="1">
    <source>
        <dbReference type="EMBL" id="VXD20437.1"/>
    </source>
</evidence>
<reference evidence="1" key="1">
    <citation type="submission" date="2019-10" db="EMBL/GenBank/DDBJ databases">
        <authorList>
            <consortium name="Genoscope - CEA"/>
            <person name="William W."/>
        </authorList>
    </citation>
    <scope>NUCLEOTIDE SEQUENCE [LARGE SCALE GENOMIC DNA]</scope>
    <source>
        <strain evidence="1">BBR_PRJEB10992</strain>
    </source>
</reference>